<keyword evidence="3" id="KW-1185">Reference proteome</keyword>
<accession>A0A512N4B5</accession>
<protein>
    <submittedName>
        <fullName evidence="2">Uncharacterized protein</fullName>
    </submittedName>
</protein>
<organism evidence="2 3">
    <name type="scientific">Reyranella soli</name>
    <dbReference type="NCBI Taxonomy" id="1230389"/>
    <lineage>
        <taxon>Bacteria</taxon>
        <taxon>Pseudomonadati</taxon>
        <taxon>Pseudomonadota</taxon>
        <taxon>Alphaproteobacteria</taxon>
        <taxon>Hyphomicrobiales</taxon>
        <taxon>Reyranellaceae</taxon>
        <taxon>Reyranella</taxon>
    </lineage>
</organism>
<feature type="signal peptide" evidence="1">
    <location>
        <begin position="1"/>
        <end position="20"/>
    </location>
</feature>
<gene>
    <name evidence="2" type="ORF">RSO01_06270</name>
</gene>
<dbReference type="OrthoDB" id="9858807at2"/>
<reference evidence="2 3" key="1">
    <citation type="submission" date="2019-07" db="EMBL/GenBank/DDBJ databases">
        <title>Whole genome shotgun sequence of Reyranella soli NBRC 108950.</title>
        <authorList>
            <person name="Hosoyama A."/>
            <person name="Uohara A."/>
            <person name="Ohji S."/>
            <person name="Ichikawa N."/>
        </authorList>
    </citation>
    <scope>NUCLEOTIDE SEQUENCE [LARGE SCALE GENOMIC DNA]</scope>
    <source>
        <strain evidence="2 3">NBRC 108950</strain>
    </source>
</reference>
<name>A0A512N4B5_9HYPH</name>
<keyword evidence="1" id="KW-0732">Signal</keyword>
<proteinExistence type="predicted"/>
<comment type="caution">
    <text evidence="2">The sequence shown here is derived from an EMBL/GenBank/DDBJ whole genome shotgun (WGS) entry which is preliminary data.</text>
</comment>
<dbReference type="AlphaFoldDB" id="A0A512N4B5"/>
<dbReference type="Proteomes" id="UP000321058">
    <property type="component" value="Unassembled WGS sequence"/>
</dbReference>
<evidence type="ECO:0000256" key="1">
    <source>
        <dbReference type="SAM" id="SignalP"/>
    </source>
</evidence>
<feature type="chain" id="PRO_5022244047" evidence="1">
    <location>
        <begin position="21"/>
        <end position="97"/>
    </location>
</feature>
<sequence length="97" mass="10890">MKHLTVASLVVAAALVPAHADDGSRMIDEMPIMDFYMHIVPPDWKALVENSDVPCQMPAHALIRDLSPLLSSVEITCADHKTFVVRQIRRFEIVPRN</sequence>
<dbReference type="EMBL" id="BKAJ01000011">
    <property type="protein sequence ID" value="GEP53461.1"/>
    <property type="molecule type" value="Genomic_DNA"/>
</dbReference>
<evidence type="ECO:0000313" key="3">
    <source>
        <dbReference type="Proteomes" id="UP000321058"/>
    </source>
</evidence>
<evidence type="ECO:0000313" key="2">
    <source>
        <dbReference type="EMBL" id="GEP53461.1"/>
    </source>
</evidence>
<dbReference type="RefSeq" id="WP_147146126.1">
    <property type="nucleotide sequence ID" value="NZ_BKAJ01000011.1"/>
</dbReference>